<dbReference type="Proteomes" id="UP000467840">
    <property type="component" value="Chromosome 15"/>
</dbReference>
<reference evidence="1 2" key="1">
    <citation type="journal article" date="2020" name="Mol. Plant">
        <title>The Chromosome-Based Rubber Tree Genome Provides New Insights into Spurge Genome Evolution and Rubber Biosynthesis.</title>
        <authorList>
            <person name="Liu J."/>
            <person name="Shi C."/>
            <person name="Shi C.C."/>
            <person name="Li W."/>
            <person name="Zhang Q.J."/>
            <person name="Zhang Y."/>
            <person name="Li K."/>
            <person name="Lu H.F."/>
            <person name="Shi C."/>
            <person name="Zhu S.T."/>
            <person name="Xiao Z.Y."/>
            <person name="Nan H."/>
            <person name="Yue Y."/>
            <person name="Zhu X.G."/>
            <person name="Wu Y."/>
            <person name="Hong X.N."/>
            <person name="Fan G.Y."/>
            <person name="Tong Y."/>
            <person name="Zhang D."/>
            <person name="Mao C.L."/>
            <person name="Liu Y.L."/>
            <person name="Hao S.J."/>
            <person name="Liu W.Q."/>
            <person name="Lv M.Q."/>
            <person name="Zhang H.B."/>
            <person name="Liu Y."/>
            <person name="Hu-Tang G.R."/>
            <person name="Wang J.P."/>
            <person name="Wang J.H."/>
            <person name="Sun Y.H."/>
            <person name="Ni S.B."/>
            <person name="Chen W.B."/>
            <person name="Zhang X.C."/>
            <person name="Jiao Y.N."/>
            <person name="Eichler E.E."/>
            <person name="Li G.H."/>
            <person name="Liu X."/>
            <person name="Gao L.Z."/>
        </authorList>
    </citation>
    <scope>NUCLEOTIDE SEQUENCE [LARGE SCALE GENOMIC DNA]</scope>
    <source>
        <strain evidence="2">cv. GT1</strain>
        <tissue evidence="1">Leaf</tissue>
    </source>
</reference>
<dbReference type="EMBL" id="JAAGAX010000005">
    <property type="protein sequence ID" value="KAF2315986.1"/>
    <property type="molecule type" value="Genomic_DNA"/>
</dbReference>
<accession>A0A6A6MUJ3</accession>
<sequence>MGERGIISIEKVKDKKLSDEKSRIAKEASILLMLAHDGFSTSELCLHYLLSSSNVDEVILSSSIGPCPKASSALGLKACDWVPNLKILLNVLGWCWMKTSSLVLHPEFYEELKSIERLVGSLASEGKLCCAVANVIENLKTEAEGEQS</sequence>
<dbReference type="AlphaFoldDB" id="A0A6A6MUJ3"/>
<dbReference type="PANTHER" id="PTHR37181:SF1">
    <property type="entry name" value="F6A14.6 PROTEIN"/>
    <property type="match status" value="1"/>
</dbReference>
<name>A0A6A6MUJ3_HEVBR</name>
<gene>
    <name evidence="1" type="ORF">GH714_040781</name>
</gene>
<protein>
    <submittedName>
        <fullName evidence="1">Uncharacterized protein</fullName>
    </submittedName>
</protein>
<evidence type="ECO:0000313" key="2">
    <source>
        <dbReference type="Proteomes" id="UP000467840"/>
    </source>
</evidence>
<organism evidence="1 2">
    <name type="scientific">Hevea brasiliensis</name>
    <name type="common">Para rubber tree</name>
    <name type="synonym">Siphonia brasiliensis</name>
    <dbReference type="NCBI Taxonomy" id="3981"/>
    <lineage>
        <taxon>Eukaryota</taxon>
        <taxon>Viridiplantae</taxon>
        <taxon>Streptophyta</taxon>
        <taxon>Embryophyta</taxon>
        <taxon>Tracheophyta</taxon>
        <taxon>Spermatophyta</taxon>
        <taxon>Magnoliopsida</taxon>
        <taxon>eudicotyledons</taxon>
        <taxon>Gunneridae</taxon>
        <taxon>Pentapetalae</taxon>
        <taxon>rosids</taxon>
        <taxon>fabids</taxon>
        <taxon>Malpighiales</taxon>
        <taxon>Euphorbiaceae</taxon>
        <taxon>Crotonoideae</taxon>
        <taxon>Micrandreae</taxon>
        <taxon>Hevea</taxon>
    </lineage>
</organism>
<comment type="caution">
    <text evidence="1">The sequence shown here is derived from an EMBL/GenBank/DDBJ whole genome shotgun (WGS) entry which is preliminary data.</text>
</comment>
<evidence type="ECO:0000313" key="1">
    <source>
        <dbReference type="EMBL" id="KAF2315986.1"/>
    </source>
</evidence>
<keyword evidence="2" id="KW-1185">Reference proteome</keyword>
<proteinExistence type="predicted"/>
<dbReference type="PANTHER" id="PTHR37181">
    <property type="entry name" value="F6A14.6 PROTEIN"/>
    <property type="match status" value="1"/>
</dbReference>